<dbReference type="SUPFAM" id="SSF51735">
    <property type="entry name" value="NAD(P)-binding Rossmann-fold domains"/>
    <property type="match status" value="1"/>
</dbReference>
<dbReference type="Proteomes" id="UP001342418">
    <property type="component" value="Chromosome"/>
</dbReference>
<dbReference type="PANTHER" id="PTHR43574">
    <property type="entry name" value="EPIMERASE-RELATED"/>
    <property type="match status" value="1"/>
</dbReference>
<gene>
    <name evidence="3" type="ORF">NTH_02232</name>
</gene>
<name>A0ABY5MM94_9HYPH</name>
<evidence type="ECO:0000313" key="3">
    <source>
        <dbReference type="EMBL" id="UUP17758.1"/>
    </source>
</evidence>
<accession>A0ABY5MM94</accession>
<dbReference type="InterPro" id="IPR001509">
    <property type="entry name" value="Epimerase_deHydtase"/>
</dbReference>
<evidence type="ECO:0000313" key="4">
    <source>
        <dbReference type="Proteomes" id="UP001342418"/>
    </source>
</evidence>
<reference evidence="3 4" key="1">
    <citation type="submission" date="2018-07" db="EMBL/GenBank/DDBJ databases">
        <title>Genome sequence of Nitratireductor thuwali#1536.</title>
        <authorList>
            <person name="Michoud G."/>
            <person name="Merlino G."/>
            <person name="Sefrji F.O."/>
            <person name="Daffonchio D."/>
        </authorList>
    </citation>
    <scope>NUCLEOTIDE SEQUENCE [LARGE SCALE GENOMIC DNA]</scope>
    <source>
        <strain evidence="4">Nit1536</strain>
    </source>
</reference>
<protein>
    <recommendedName>
        <fullName evidence="2">NAD-dependent epimerase/dehydratase domain-containing protein</fullName>
    </recommendedName>
</protein>
<sequence>MAACLGKDGMSGERIFIFGAGYSARAFARQAAAGAASIHGTTRSAGKFEALAADAVVPLLYGGYGFGETLLPPLRAATHLLVSIAPGEAGDPVLDDLARARLEMPALRWIGYLSTVGVYGDHGGAWVDEETVCRPSSDRSRWRLAAEQGWTSLAERLGVPIAILRLSGIYGPGRNAFVNLEKGTARRVVKPGQVFNRVHVEDVAGAARHLMGAGAGGIYNVTDDEPAPPQDVVTYAAELMGIEPPPPIPFEEAGMGPMARSFYSECKRVSNAALKSAGYVLRFPNYRRALEAMRDARQ</sequence>
<dbReference type="InterPro" id="IPR036291">
    <property type="entry name" value="NAD(P)-bd_dom_sf"/>
</dbReference>
<dbReference type="Gene3D" id="3.40.50.720">
    <property type="entry name" value="NAD(P)-binding Rossmann-like Domain"/>
    <property type="match status" value="1"/>
</dbReference>
<organism evidence="3 4">
    <name type="scientific">Nitratireductor thuwali</name>
    <dbReference type="NCBI Taxonomy" id="2267699"/>
    <lineage>
        <taxon>Bacteria</taxon>
        <taxon>Pseudomonadati</taxon>
        <taxon>Pseudomonadota</taxon>
        <taxon>Alphaproteobacteria</taxon>
        <taxon>Hyphomicrobiales</taxon>
        <taxon>Phyllobacteriaceae</taxon>
        <taxon>Nitratireductor</taxon>
    </lineage>
</organism>
<evidence type="ECO:0000259" key="2">
    <source>
        <dbReference type="Pfam" id="PF01370"/>
    </source>
</evidence>
<dbReference type="CDD" id="cd05266">
    <property type="entry name" value="SDR_a4"/>
    <property type="match status" value="1"/>
</dbReference>
<keyword evidence="1" id="KW-0520">NAD</keyword>
<keyword evidence="4" id="KW-1185">Reference proteome</keyword>
<proteinExistence type="predicted"/>
<evidence type="ECO:0000256" key="1">
    <source>
        <dbReference type="ARBA" id="ARBA00023027"/>
    </source>
</evidence>
<dbReference type="Pfam" id="PF01370">
    <property type="entry name" value="Epimerase"/>
    <property type="match status" value="1"/>
</dbReference>
<dbReference type="EMBL" id="CP030941">
    <property type="protein sequence ID" value="UUP17758.1"/>
    <property type="molecule type" value="Genomic_DNA"/>
</dbReference>
<feature type="domain" description="NAD-dependent epimerase/dehydratase" evidence="2">
    <location>
        <begin position="112"/>
        <end position="221"/>
    </location>
</feature>